<dbReference type="PaxDb" id="166486-ERS852572_00902"/>
<gene>
    <name evidence="3" type="ORF">DW264_10275</name>
    <name evidence="4" type="ORF">DWZ31_08490</name>
    <name evidence="1" type="ORF">ERS852572_00902</name>
    <name evidence="2" type="ORF">GMD50_14305</name>
</gene>
<evidence type="ECO:0000313" key="2">
    <source>
        <dbReference type="EMBL" id="MTR86183.1"/>
    </source>
</evidence>
<evidence type="ECO:0000313" key="4">
    <source>
        <dbReference type="EMBL" id="RHN08923.1"/>
    </source>
</evidence>
<dbReference type="Proteomes" id="UP000283586">
    <property type="component" value="Unassembled WGS sequence"/>
</dbReference>
<accession>A0A173SE44</accession>
<evidence type="ECO:0000313" key="5">
    <source>
        <dbReference type="Proteomes" id="UP000095350"/>
    </source>
</evidence>
<evidence type="ECO:0000313" key="8">
    <source>
        <dbReference type="Proteomes" id="UP000478483"/>
    </source>
</evidence>
<dbReference type="GeneID" id="61432766"/>
<dbReference type="Proteomes" id="UP000478483">
    <property type="component" value="Unassembled WGS sequence"/>
</dbReference>
<reference evidence="6 7" key="2">
    <citation type="submission" date="2018-08" db="EMBL/GenBank/DDBJ databases">
        <title>A genome reference for cultivated species of the human gut microbiota.</title>
        <authorList>
            <person name="Zou Y."/>
            <person name="Xue W."/>
            <person name="Luo G."/>
        </authorList>
    </citation>
    <scope>NUCLEOTIDE SEQUENCE [LARGE SCALE GENOMIC DNA]</scope>
    <source>
        <strain evidence="4 6">AF31-21AC</strain>
        <strain evidence="3 7">AM22-21LB</strain>
    </source>
</reference>
<dbReference type="EMBL" id="CYXZ01000006">
    <property type="protein sequence ID" value="CUM88097.1"/>
    <property type="molecule type" value="Genomic_DNA"/>
</dbReference>
<evidence type="ECO:0000313" key="6">
    <source>
        <dbReference type="Proteomes" id="UP000283586"/>
    </source>
</evidence>
<dbReference type="EMBL" id="QRID01000009">
    <property type="protein sequence ID" value="RHG27867.1"/>
    <property type="molecule type" value="Genomic_DNA"/>
</dbReference>
<dbReference type="STRING" id="166486.ERS852572_00902"/>
<reference evidence="2 8" key="3">
    <citation type="journal article" date="2019" name="Nat. Med.">
        <title>A library of human gut bacterial isolates paired with longitudinal multiomics data enables mechanistic microbiome research.</title>
        <authorList>
            <person name="Poyet M."/>
            <person name="Groussin M."/>
            <person name="Gibbons S.M."/>
            <person name="Avila-Pacheco J."/>
            <person name="Jiang X."/>
            <person name="Kearney S.M."/>
            <person name="Perrotta A.R."/>
            <person name="Berdy B."/>
            <person name="Zhao S."/>
            <person name="Lieberman T.D."/>
            <person name="Swanson P.K."/>
            <person name="Smith M."/>
            <person name="Roesemann S."/>
            <person name="Alexander J.E."/>
            <person name="Rich S.A."/>
            <person name="Livny J."/>
            <person name="Vlamakis H."/>
            <person name="Clish C."/>
            <person name="Bullock K."/>
            <person name="Deik A."/>
            <person name="Scott J."/>
            <person name="Pierce K.A."/>
            <person name="Xavier R.J."/>
            <person name="Alm E.J."/>
        </authorList>
    </citation>
    <scope>NUCLEOTIDE SEQUENCE [LARGE SCALE GENOMIC DNA]</scope>
    <source>
        <strain evidence="2 8">BIOML-A1</strain>
    </source>
</reference>
<name>A0A173SE44_9FIRM</name>
<evidence type="ECO:0000313" key="1">
    <source>
        <dbReference type="EMBL" id="CUM88097.1"/>
    </source>
</evidence>
<reference evidence="1 5" key="1">
    <citation type="submission" date="2015-09" db="EMBL/GenBank/DDBJ databases">
        <authorList>
            <consortium name="Pathogen Informatics"/>
        </authorList>
    </citation>
    <scope>NUCLEOTIDE SEQUENCE [LARGE SCALE GENOMIC DNA]</scope>
    <source>
        <strain evidence="1 5">2789STDY5834960</strain>
    </source>
</reference>
<dbReference type="RefSeq" id="WP_006858592.1">
    <property type="nucleotide sequence ID" value="NZ_CABIYH010000006.1"/>
</dbReference>
<evidence type="ECO:0000313" key="3">
    <source>
        <dbReference type="EMBL" id="RHG27867.1"/>
    </source>
</evidence>
<dbReference type="AlphaFoldDB" id="A0A173SE44"/>
<dbReference type="EMBL" id="WNAJ01000019">
    <property type="protein sequence ID" value="MTR86183.1"/>
    <property type="molecule type" value="Genomic_DNA"/>
</dbReference>
<sequence length="82" mass="9326">MNKQEEVKFTQSGFLKIDGKKRVSVRFERGSDIAEGMLPPGKITKNHGFSDKEVAGLEIYLEMNCDEIYKKAKEIGKFTNLL</sequence>
<dbReference type="Proteomes" id="UP000095350">
    <property type="component" value="Unassembled WGS sequence"/>
</dbReference>
<dbReference type="OrthoDB" id="9809686at2"/>
<dbReference type="Proteomes" id="UP000284051">
    <property type="component" value="Unassembled WGS sequence"/>
</dbReference>
<proteinExistence type="predicted"/>
<dbReference type="EMBL" id="QRQN01000008">
    <property type="protein sequence ID" value="RHN08923.1"/>
    <property type="molecule type" value="Genomic_DNA"/>
</dbReference>
<organism evidence="1 5">
    <name type="scientific">Roseburia intestinalis</name>
    <dbReference type="NCBI Taxonomy" id="166486"/>
    <lineage>
        <taxon>Bacteria</taxon>
        <taxon>Bacillati</taxon>
        <taxon>Bacillota</taxon>
        <taxon>Clostridia</taxon>
        <taxon>Lachnospirales</taxon>
        <taxon>Lachnospiraceae</taxon>
        <taxon>Roseburia</taxon>
    </lineage>
</organism>
<evidence type="ECO:0000313" key="7">
    <source>
        <dbReference type="Proteomes" id="UP000284051"/>
    </source>
</evidence>
<protein>
    <submittedName>
        <fullName evidence="1">Uncharacterized protein</fullName>
    </submittedName>
</protein>